<accession>A0A1A9F1F5</accession>
<dbReference type="AlphaFoldDB" id="A0A1A9F1F5"/>
<sequence length="147" mass="16626">MDDRVRNIKTPEKCEIFAKNCADRGRDDLAMEAKQRAVQLRADAYDTESEAEKEAISAIYAYEEVLSAKNGKKTRASSTWQLIKRHGIISAVDRAINRPAEPEGYISLVDMGLEDYALEAVIIRYPETFSDDAVKISQDRIKQWTAP</sequence>
<proteinExistence type="predicted"/>
<dbReference type="KEGG" id="mars:A8C75_16980"/>
<dbReference type="EMBL" id="CP015839">
    <property type="protein sequence ID" value="ANG63997.1"/>
    <property type="molecule type" value="Genomic_DNA"/>
</dbReference>
<reference evidence="2" key="1">
    <citation type="submission" date="2016-05" db="EMBL/GenBank/DDBJ databases">
        <authorList>
            <person name="Baek K."/>
            <person name="Yang S.-J."/>
        </authorList>
    </citation>
    <scope>NUCLEOTIDE SEQUENCE [LARGE SCALE GENOMIC DNA]</scope>
    <source>
        <strain evidence="2">ST58-10</strain>
    </source>
</reference>
<name>A0A1A9F1F5_9GAMM</name>
<gene>
    <name evidence="1" type="ORF">A8C75_16980</name>
</gene>
<organism evidence="1 2">
    <name type="scientific">Marinobacterium aestuarii</name>
    <dbReference type="NCBI Taxonomy" id="1821621"/>
    <lineage>
        <taxon>Bacteria</taxon>
        <taxon>Pseudomonadati</taxon>
        <taxon>Pseudomonadota</taxon>
        <taxon>Gammaproteobacteria</taxon>
        <taxon>Oceanospirillales</taxon>
        <taxon>Oceanospirillaceae</taxon>
        <taxon>Marinobacterium</taxon>
    </lineage>
</organism>
<keyword evidence="2" id="KW-1185">Reference proteome</keyword>
<evidence type="ECO:0000313" key="2">
    <source>
        <dbReference type="Proteomes" id="UP000078070"/>
    </source>
</evidence>
<dbReference type="Proteomes" id="UP000078070">
    <property type="component" value="Chromosome"/>
</dbReference>
<protein>
    <submittedName>
        <fullName evidence="1">Uncharacterized protein</fullName>
    </submittedName>
</protein>
<dbReference type="OrthoDB" id="9802640at2"/>
<reference evidence="1 2" key="2">
    <citation type="journal article" date="2018" name="Int. J. Syst. Evol. Microbiol.">
        <title>Marinobacterium aestuarii sp. nov., a benzene-degrading marine bacterium isolated from estuary sediment.</title>
        <authorList>
            <person name="Bae S.S."/>
            <person name="Jung J."/>
            <person name="Chung D."/>
            <person name="Baek K."/>
        </authorList>
    </citation>
    <scope>NUCLEOTIDE SEQUENCE [LARGE SCALE GENOMIC DNA]</scope>
    <source>
        <strain evidence="1 2">ST58-10</strain>
    </source>
</reference>
<dbReference type="RefSeq" id="WP_067385156.1">
    <property type="nucleotide sequence ID" value="NZ_CP015839.1"/>
</dbReference>
<evidence type="ECO:0000313" key="1">
    <source>
        <dbReference type="EMBL" id="ANG63997.1"/>
    </source>
</evidence>